<protein>
    <submittedName>
        <fullName evidence="2">Uncharacterized protein</fullName>
    </submittedName>
</protein>
<proteinExistence type="predicted"/>
<dbReference type="Proteomes" id="UP000799424">
    <property type="component" value="Unassembled WGS sequence"/>
</dbReference>
<keyword evidence="3" id="KW-1185">Reference proteome</keyword>
<dbReference type="AlphaFoldDB" id="A0A6A6ZEC7"/>
<evidence type="ECO:0000313" key="2">
    <source>
        <dbReference type="EMBL" id="KAF2818635.1"/>
    </source>
</evidence>
<accession>A0A6A6ZEC7</accession>
<evidence type="ECO:0000256" key="1">
    <source>
        <dbReference type="SAM" id="MobiDB-lite"/>
    </source>
</evidence>
<sequence>METWDDCCPKPECVAKMKSEEMAARKAAAEDAKSKKIQEQLRMEGQERTEKGAE</sequence>
<evidence type="ECO:0000313" key="3">
    <source>
        <dbReference type="Proteomes" id="UP000799424"/>
    </source>
</evidence>
<gene>
    <name evidence="2" type="ORF">CC86DRAFT_375678</name>
</gene>
<feature type="region of interest" description="Disordered" evidence="1">
    <location>
        <begin position="26"/>
        <end position="54"/>
    </location>
</feature>
<name>A0A6A6ZEC7_9PLEO</name>
<dbReference type="EMBL" id="MU006250">
    <property type="protein sequence ID" value="KAF2818635.1"/>
    <property type="molecule type" value="Genomic_DNA"/>
</dbReference>
<organism evidence="2 3">
    <name type="scientific">Ophiobolus disseminans</name>
    <dbReference type="NCBI Taxonomy" id="1469910"/>
    <lineage>
        <taxon>Eukaryota</taxon>
        <taxon>Fungi</taxon>
        <taxon>Dikarya</taxon>
        <taxon>Ascomycota</taxon>
        <taxon>Pezizomycotina</taxon>
        <taxon>Dothideomycetes</taxon>
        <taxon>Pleosporomycetidae</taxon>
        <taxon>Pleosporales</taxon>
        <taxon>Pleosporineae</taxon>
        <taxon>Phaeosphaeriaceae</taxon>
        <taxon>Ophiobolus</taxon>
    </lineage>
</organism>
<reference evidence="2" key="1">
    <citation type="journal article" date="2020" name="Stud. Mycol.">
        <title>101 Dothideomycetes genomes: a test case for predicting lifestyles and emergence of pathogens.</title>
        <authorList>
            <person name="Haridas S."/>
            <person name="Albert R."/>
            <person name="Binder M."/>
            <person name="Bloem J."/>
            <person name="Labutti K."/>
            <person name="Salamov A."/>
            <person name="Andreopoulos B."/>
            <person name="Baker S."/>
            <person name="Barry K."/>
            <person name="Bills G."/>
            <person name="Bluhm B."/>
            <person name="Cannon C."/>
            <person name="Castanera R."/>
            <person name="Culley D."/>
            <person name="Daum C."/>
            <person name="Ezra D."/>
            <person name="Gonzalez J."/>
            <person name="Henrissat B."/>
            <person name="Kuo A."/>
            <person name="Liang C."/>
            <person name="Lipzen A."/>
            <person name="Lutzoni F."/>
            <person name="Magnuson J."/>
            <person name="Mondo S."/>
            <person name="Nolan M."/>
            <person name="Ohm R."/>
            <person name="Pangilinan J."/>
            <person name="Park H.-J."/>
            <person name="Ramirez L."/>
            <person name="Alfaro M."/>
            <person name="Sun H."/>
            <person name="Tritt A."/>
            <person name="Yoshinaga Y."/>
            <person name="Zwiers L.-H."/>
            <person name="Turgeon B."/>
            <person name="Goodwin S."/>
            <person name="Spatafora J."/>
            <person name="Crous P."/>
            <person name="Grigoriev I."/>
        </authorList>
    </citation>
    <scope>NUCLEOTIDE SEQUENCE</scope>
    <source>
        <strain evidence="2">CBS 113818</strain>
    </source>
</reference>